<feature type="region of interest" description="Disordered" evidence="1">
    <location>
        <begin position="1"/>
        <end position="98"/>
    </location>
</feature>
<reference evidence="2 3" key="1">
    <citation type="submission" date="2019-05" db="EMBL/GenBank/DDBJ databases">
        <authorList>
            <person name="Narsing Rao M.P."/>
            <person name="Li W.J."/>
        </authorList>
    </citation>
    <scope>NUCLEOTIDE SEQUENCE [LARGE SCALE GENOMIC DNA]</scope>
    <source>
        <strain evidence="2 3">SYSU_K30003</strain>
    </source>
</reference>
<proteinExistence type="predicted"/>
<evidence type="ECO:0000256" key="1">
    <source>
        <dbReference type="SAM" id="MobiDB-lite"/>
    </source>
</evidence>
<evidence type="ECO:0000313" key="3">
    <source>
        <dbReference type="Proteomes" id="UP000309676"/>
    </source>
</evidence>
<sequence>MSSYGTPARRGRRTPPPASKTEGRATPSRAAAAPGAAAASRAVRPAGAPPSAPAPARGSPASALRPGRSRTAFRRSGSDAPSPCPACESSRSSSRRDM</sequence>
<feature type="compositionally biased region" description="Low complexity" evidence="1">
    <location>
        <begin position="24"/>
        <end position="46"/>
    </location>
</feature>
<gene>
    <name evidence="2" type="ORF">FE782_00970</name>
</gene>
<evidence type="ECO:0000313" key="2">
    <source>
        <dbReference type="EMBL" id="TLS53952.1"/>
    </source>
</evidence>
<comment type="caution">
    <text evidence="2">The sequence shown here is derived from an EMBL/GenBank/DDBJ whole genome shotgun (WGS) entry which is preliminary data.</text>
</comment>
<dbReference type="Proteomes" id="UP000309676">
    <property type="component" value="Unassembled WGS sequence"/>
</dbReference>
<organism evidence="2 3">
    <name type="scientific">Paenibacillus antri</name>
    <dbReference type="NCBI Taxonomy" id="2582848"/>
    <lineage>
        <taxon>Bacteria</taxon>
        <taxon>Bacillati</taxon>
        <taxon>Bacillota</taxon>
        <taxon>Bacilli</taxon>
        <taxon>Bacillales</taxon>
        <taxon>Paenibacillaceae</taxon>
        <taxon>Paenibacillus</taxon>
    </lineage>
</organism>
<dbReference type="EMBL" id="VCIW01000001">
    <property type="protein sequence ID" value="TLS53952.1"/>
    <property type="molecule type" value="Genomic_DNA"/>
</dbReference>
<accession>A0A5R9GBV8</accession>
<name>A0A5R9GBV8_9BACL</name>
<protein>
    <submittedName>
        <fullName evidence="2">Uncharacterized protein</fullName>
    </submittedName>
</protein>
<feature type="compositionally biased region" description="Low complexity" evidence="1">
    <location>
        <begin position="54"/>
        <end position="63"/>
    </location>
</feature>
<dbReference type="AlphaFoldDB" id="A0A5R9GBV8"/>
<keyword evidence="3" id="KW-1185">Reference proteome</keyword>